<dbReference type="AlphaFoldDB" id="A0A0F9CMY1"/>
<accession>A0A0F9CMY1</accession>
<reference evidence="1" key="1">
    <citation type="journal article" date="2015" name="Nature">
        <title>Complex archaea that bridge the gap between prokaryotes and eukaryotes.</title>
        <authorList>
            <person name="Spang A."/>
            <person name="Saw J.H."/>
            <person name="Jorgensen S.L."/>
            <person name="Zaremba-Niedzwiedzka K."/>
            <person name="Martijn J."/>
            <person name="Lind A.E."/>
            <person name="van Eijk R."/>
            <person name="Schleper C."/>
            <person name="Guy L."/>
            <person name="Ettema T.J."/>
        </authorList>
    </citation>
    <scope>NUCLEOTIDE SEQUENCE</scope>
</reference>
<dbReference type="Gene3D" id="2.60.40.10">
    <property type="entry name" value="Immunoglobulins"/>
    <property type="match status" value="2"/>
</dbReference>
<dbReference type="EMBL" id="LAZR01032563">
    <property type="protein sequence ID" value="KKL50534.1"/>
    <property type="molecule type" value="Genomic_DNA"/>
</dbReference>
<feature type="non-terminal residue" evidence="1">
    <location>
        <position position="1"/>
    </location>
</feature>
<name>A0A0F9CMY1_9ZZZZ</name>
<comment type="caution">
    <text evidence="1">The sequence shown here is derived from an EMBL/GenBank/DDBJ whole genome shotgun (WGS) entry which is preliminary data.</text>
</comment>
<dbReference type="InterPro" id="IPR013783">
    <property type="entry name" value="Ig-like_fold"/>
</dbReference>
<organism evidence="1">
    <name type="scientific">marine sediment metagenome</name>
    <dbReference type="NCBI Taxonomy" id="412755"/>
    <lineage>
        <taxon>unclassified sequences</taxon>
        <taxon>metagenomes</taxon>
        <taxon>ecological metagenomes</taxon>
    </lineage>
</organism>
<evidence type="ECO:0000313" key="1">
    <source>
        <dbReference type="EMBL" id="KKL50534.1"/>
    </source>
</evidence>
<sequence>GVYAIRINVSDGTINATDDFTYTINDVTLPNIDFVSPTEANDSQLTRNYIQVNVTASDTNGIDTITTYLYNSTALVQTNTSTTSPLFVNFTNLPDEVYYFNSTANDTANNVNQTETRTVSTDTGPPTINYVSPTENSGVSKNQNYVIVNVTAGDPNLDKILIRLYNSTNNLINSSIISTSPNFINFTNLADGQYFYNVTANDTFGNEADLTTRNITLDTTIPSVTSLVESPSDPTTYVSGATYQFNATITDDNLDTVLIEFDNVNYTPTQTGNVYNLTRLDLAAGTYNYYWYANDSAVNVNSTLDTYTINNATGDITLLINGSASNQTASYTTQTNASATTLYGSVTLYRNGTDVTSENNAFITLAVGYYNYTAISSGDQNHSSASETFFVDISKSSSEVNLTLNVTDGNITIVQDSSIYLNVTTITGDSGANLKLYNAGTLINQGTSPLSNLTAFSTVGIFNITGIYEDSQNYTNSFETWYVNVTEAPDVTNPIVSSLTESPSDPATFDPSNIYKFNATVTDNRVLDTVLIEFDGVNYTTNNLTGNIYNLTLTGLSVGTYDYRWYANDTSGNTN</sequence>
<protein>
    <recommendedName>
        <fullName evidence="2">Bacterial Ig-like domain-containing protein</fullName>
    </recommendedName>
</protein>
<feature type="non-terminal residue" evidence="1">
    <location>
        <position position="575"/>
    </location>
</feature>
<gene>
    <name evidence="1" type="ORF">LCGC14_2304530</name>
</gene>
<proteinExistence type="predicted"/>
<evidence type="ECO:0008006" key="2">
    <source>
        <dbReference type="Google" id="ProtNLM"/>
    </source>
</evidence>